<evidence type="ECO:0000313" key="2">
    <source>
        <dbReference type="Proteomes" id="UP000255328"/>
    </source>
</evidence>
<protein>
    <recommendedName>
        <fullName evidence="3">HNH nuclease domain-containing protein</fullName>
    </recommendedName>
</protein>
<organism evidence="1 2">
    <name type="scientific">Fusobacterium necrogenes</name>
    <dbReference type="NCBI Taxonomy" id="858"/>
    <lineage>
        <taxon>Bacteria</taxon>
        <taxon>Fusobacteriati</taxon>
        <taxon>Fusobacteriota</taxon>
        <taxon>Fusobacteriia</taxon>
        <taxon>Fusobacteriales</taxon>
        <taxon>Fusobacteriaceae</taxon>
        <taxon>Fusobacterium</taxon>
    </lineage>
</organism>
<dbReference type="AlphaFoldDB" id="A0A377GZS1"/>
<dbReference type="InterPro" id="IPR044925">
    <property type="entry name" value="His-Me_finger_sf"/>
</dbReference>
<dbReference type="OrthoDB" id="6631788at2"/>
<sequence length="235" mass="27757">MLLKNLQKGITTEMRGGEIRKNQNDIITNLILASKGDIEIARELVSFRQFKGTKYYINGLGEVMQKVADKFYFMVQNEKNRDSYLRIKFDDRVEINGEYKKQINTHIAVANCFLRNTNSSYNQINHKNSLKYDNRLWNLEYCNNKENSEHRDLMQSLKKSKADVMFYCSLDFQNLIREKEFEGEIFTPRGKDGEVLLLLKASSRRLDKCLYLNLDKEFDKRAKELKELYNIEFAA</sequence>
<keyword evidence="2" id="KW-1185">Reference proteome</keyword>
<reference evidence="1 2" key="1">
    <citation type="submission" date="2018-06" db="EMBL/GenBank/DDBJ databases">
        <authorList>
            <consortium name="Pathogen Informatics"/>
            <person name="Doyle S."/>
        </authorList>
    </citation>
    <scope>NUCLEOTIDE SEQUENCE [LARGE SCALE GENOMIC DNA]</scope>
    <source>
        <strain evidence="1 2">NCTC10723</strain>
    </source>
</reference>
<dbReference type="RefSeq" id="WP_115271562.1">
    <property type="nucleotide sequence ID" value="NZ_UGGU01000004.1"/>
</dbReference>
<dbReference type="Gene3D" id="3.90.75.20">
    <property type="match status" value="1"/>
</dbReference>
<evidence type="ECO:0008006" key="3">
    <source>
        <dbReference type="Google" id="ProtNLM"/>
    </source>
</evidence>
<evidence type="ECO:0000313" key="1">
    <source>
        <dbReference type="EMBL" id="STO35689.1"/>
    </source>
</evidence>
<dbReference type="Proteomes" id="UP000255328">
    <property type="component" value="Unassembled WGS sequence"/>
</dbReference>
<dbReference type="SUPFAM" id="SSF54060">
    <property type="entry name" value="His-Me finger endonucleases"/>
    <property type="match status" value="1"/>
</dbReference>
<dbReference type="EMBL" id="UGGU01000004">
    <property type="protein sequence ID" value="STO35689.1"/>
    <property type="molecule type" value="Genomic_DNA"/>
</dbReference>
<accession>A0A377GZS1</accession>
<proteinExistence type="predicted"/>
<name>A0A377GZS1_9FUSO</name>
<gene>
    <name evidence="1" type="ORF">NCTC10723_01896</name>
</gene>